<sequence length="62" mass="7788">MAGDCSQCSFRAKYDRNRKSWLGRFWRWHINFCPGWKKYFLALPDDEREQLAKKYDFWKYRS</sequence>
<proteinExistence type="predicted"/>
<evidence type="ECO:0000313" key="2">
    <source>
        <dbReference type="Proteomes" id="UP000198771"/>
    </source>
</evidence>
<dbReference type="EMBL" id="FMXO01000011">
    <property type="protein sequence ID" value="SDB43290.1"/>
    <property type="molecule type" value="Genomic_DNA"/>
</dbReference>
<accession>A0A1G6DDU2</accession>
<evidence type="ECO:0000313" key="1">
    <source>
        <dbReference type="EMBL" id="SDB43290.1"/>
    </source>
</evidence>
<dbReference type="RefSeq" id="WP_092121119.1">
    <property type="nucleotide sequence ID" value="NZ_FMXO01000011.1"/>
</dbReference>
<dbReference type="Proteomes" id="UP000198771">
    <property type="component" value="Unassembled WGS sequence"/>
</dbReference>
<gene>
    <name evidence="1" type="ORF">SAMN05660653_02088</name>
</gene>
<reference evidence="1 2" key="1">
    <citation type="submission" date="2016-10" db="EMBL/GenBank/DDBJ databases">
        <authorList>
            <person name="de Groot N.N."/>
        </authorList>
    </citation>
    <scope>NUCLEOTIDE SEQUENCE [LARGE SCALE GENOMIC DNA]</scope>
    <source>
        <strain evidence="1 2">ASO4-2</strain>
    </source>
</reference>
<name>A0A1G6DDU2_9BACT</name>
<dbReference type="OrthoDB" id="286356at2"/>
<dbReference type="AlphaFoldDB" id="A0A1G6DDU2"/>
<protein>
    <submittedName>
        <fullName evidence="1">Uncharacterized protein</fullName>
    </submittedName>
</protein>
<keyword evidence="2" id="KW-1185">Reference proteome</keyword>
<organism evidence="1 2">
    <name type="scientific">Desulfonatronum thiosulfatophilum</name>
    <dbReference type="NCBI Taxonomy" id="617002"/>
    <lineage>
        <taxon>Bacteria</taxon>
        <taxon>Pseudomonadati</taxon>
        <taxon>Thermodesulfobacteriota</taxon>
        <taxon>Desulfovibrionia</taxon>
        <taxon>Desulfovibrionales</taxon>
        <taxon>Desulfonatronaceae</taxon>
        <taxon>Desulfonatronum</taxon>
    </lineage>
</organism>
<dbReference type="STRING" id="617002.SAMN05660653_02088"/>